<evidence type="ECO:0000313" key="2">
    <source>
        <dbReference type="Proteomes" id="UP000055048"/>
    </source>
</evidence>
<sequence length="71" mass="8022">MCHVNHYQEKRRFGAVNSYRCVMALDAHRDGLLDVAAGTEGLAWKYQTNVKTASNWFQSLHRGLETANAIV</sequence>
<dbReference type="AlphaFoldDB" id="A0A0V0TU90"/>
<reference evidence="1 2" key="1">
    <citation type="submission" date="2015-01" db="EMBL/GenBank/DDBJ databases">
        <title>Evolution of Trichinella species and genotypes.</title>
        <authorList>
            <person name="Korhonen P.K."/>
            <person name="Edoardo P."/>
            <person name="Giuseppe L.R."/>
            <person name="Gasser R.B."/>
        </authorList>
    </citation>
    <scope>NUCLEOTIDE SEQUENCE [LARGE SCALE GENOMIC DNA]</scope>
    <source>
        <strain evidence="1">ISS417</strain>
    </source>
</reference>
<proteinExistence type="predicted"/>
<keyword evidence="2" id="KW-1185">Reference proteome</keyword>
<accession>A0A0V0TU90</accession>
<organism evidence="1 2">
    <name type="scientific">Trichinella murrelli</name>
    <dbReference type="NCBI Taxonomy" id="144512"/>
    <lineage>
        <taxon>Eukaryota</taxon>
        <taxon>Metazoa</taxon>
        <taxon>Ecdysozoa</taxon>
        <taxon>Nematoda</taxon>
        <taxon>Enoplea</taxon>
        <taxon>Dorylaimia</taxon>
        <taxon>Trichinellida</taxon>
        <taxon>Trichinellidae</taxon>
        <taxon>Trichinella</taxon>
    </lineage>
</organism>
<gene>
    <name evidence="1" type="ORF">T05_2945</name>
</gene>
<evidence type="ECO:0000313" key="1">
    <source>
        <dbReference type="EMBL" id="KRX42478.1"/>
    </source>
</evidence>
<dbReference type="EMBL" id="JYDJ01000143">
    <property type="protein sequence ID" value="KRX42478.1"/>
    <property type="molecule type" value="Genomic_DNA"/>
</dbReference>
<protein>
    <submittedName>
        <fullName evidence="1">Uncharacterized protein</fullName>
    </submittedName>
</protein>
<name>A0A0V0TU90_9BILA</name>
<dbReference type="Proteomes" id="UP000055048">
    <property type="component" value="Unassembled WGS sequence"/>
</dbReference>
<comment type="caution">
    <text evidence="1">The sequence shown here is derived from an EMBL/GenBank/DDBJ whole genome shotgun (WGS) entry which is preliminary data.</text>
</comment>